<dbReference type="PANTHER" id="PTHR38166:SF1">
    <property type="entry name" value="C2H2-TYPE DOMAIN-CONTAINING PROTEIN"/>
    <property type="match status" value="1"/>
</dbReference>
<feature type="region of interest" description="Disordered" evidence="1">
    <location>
        <begin position="1310"/>
        <end position="1359"/>
    </location>
</feature>
<proteinExistence type="predicted"/>
<feature type="compositionally biased region" description="Polar residues" evidence="1">
    <location>
        <begin position="1343"/>
        <end position="1359"/>
    </location>
</feature>
<feature type="compositionally biased region" description="Polar residues" evidence="1">
    <location>
        <begin position="11"/>
        <end position="21"/>
    </location>
</feature>
<feature type="region of interest" description="Disordered" evidence="1">
    <location>
        <begin position="1"/>
        <end position="25"/>
    </location>
</feature>
<organism evidence="2 3">
    <name type="scientific">Podospora fimiseda</name>
    <dbReference type="NCBI Taxonomy" id="252190"/>
    <lineage>
        <taxon>Eukaryota</taxon>
        <taxon>Fungi</taxon>
        <taxon>Dikarya</taxon>
        <taxon>Ascomycota</taxon>
        <taxon>Pezizomycotina</taxon>
        <taxon>Sordariomycetes</taxon>
        <taxon>Sordariomycetidae</taxon>
        <taxon>Sordariales</taxon>
        <taxon>Podosporaceae</taxon>
        <taxon>Podospora</taxon>
    </lineage>
</organism>
<keyword evidence="3" id="KW-1185">Reference proteome</keyword>
<comment type="caution">
    <text evidence="2">The sequence shown here is derived from an EMBL/GenBank/DDBJ whole genome shotgun (WGS) entry which is preliminary data.</text>
</comment>
<dbReference type="Proteomes" id="UP001301958">
    <property type="component" value="Unassembled WGS sequence"/>
</dbReference>
<reference evidence="2" key="2">
    <citation type="submission" date="2023-05" db="EMBL/GenBank/DDBJ databases">
        <authorList>
            <consortium name="Lawrence Berkeley National Laboratory"/>
            <person name="Steindorff A."/>
            <person name="Hensen N."/>
            <person name="Bonometti L."/>
            <person name="Westerberg I."/>
            <person name="Brannstrom I.O."/>
            <person name="Guillou S."/>
            <person name="Cros-Aarteil S."/>
            <person name="Calhoun S."/>
            <person name="Haridas S."/>
            <person name="Kuo A."/>
            <person name="Mondo S."/>
            <person name="Pangilinan J."/>
            <person name="Riley R."/>
            <person name="Labutti K."/>
            <person name="Andreopoulos B."/>
            <person name="Lipzen A."/>
            <person name="Chen C."/>
            <person name="Yanf M."/>
            <person name="Daum C."/>
            <person name="Ng V."/>
            <person name="Clum A."/>
            <person name="Ohm R."/>
            <person name="Martin F."/>
            <person name="Silar P."/>
            <person name="Natvig D."/>
            <person name="Lalanne C."/>
            <person name="Gautier V."/>
            <person name="Ament-Velasquez S.L."/>
            <person name="Kruys A."/>
            <person name="Hutchinson M.I."/>
            <person name="Powell A.J."/>
            <person name="Barry K."/>
            <person name="Miller A.N."/>
            <person name="Grigoriev I.V."/>
            <person name="Debuchy R."/>
            <person name="Gladieux P."/>
            <person name="Thoren M.H."/>
            <person name="Johannesson H."/>
        </authorList>
    </citation>
    <scope>NUCLEOTIDE SEQUENCE</scope>
    <source>
        <strain evidence="2">CBS 990.96</strain>
    </source>
</reference>
<reference evidence="2" key="1">
    <citation type="journal article" date="2023" name="Mol. Phylogenet. Evol.">
        <title>Genome-scale phylogeny and comparative genomics of the fungal order Sordariales.</title>
        <authorList>
            <person name="Hensen N."/>
            <person name="Bonometti L."/>
            <person name="Westerberg I."/>
            <person name="Brannstrom I.O."/>
            <person name="Guillou S."/>
            <person name="Cros-Aarteil S."/>
            <person name="Calhoun S."/>
            <person name="Haridas S."/>
            <person name="Kuo A."/>
            <person name="Mondo S."/>
            <person name="Pangilinan J."/>
            <person name="Riley R."/>
            <person name="LaButti K."/>
            <person name="Andreopoulos B."/>
            <person name="Lipzen A."/>
            <person name="Chen C."/>
            <person name="Yan M."/>
            <person name="Daum C."/>
            <person name="Ng V."/>
            <person name="Clum A."/>
            <person name="Steindorff A."/>
            <person name="Ohm R.A."/>
            <person name="Martin F."/>
            <person name="Silar P."/>
            <person name="Natvig D.O."/>
            <person name="Lalanne C."/>
            <person name="Gautier V."/>
            <person name="Ament-Velasquez S.L."/>
            <person name="Kruys A."/>
            <person name="Hutchinson M.I."/>
            <person name="Powell A.J."/>
            <person name="Barry K."/>
            <person name="Miller A.N."/>
            <person name="Grigoriev I.V."/>
            <person name="Debuchy R."/>
            <person name="Gladieux P."/>
            <person name="Hiltunen Thoren M."/>
            <person name="Johannesson H."/>
        </authorList>
    </citation>
    <scope>NUCLEOTIDE SEQUENCE</scope>
    <source>
        <strain evidence="2">CBS 990.96</strain>
    </source>
</reference>
<evidence type="ECO:0000313" key="3">
    <source>
        <dbReference type="Proteomes" id="UP001301958"/>
    </source>
</evidence>
<feature type="region of interest" description="Disordered" evidence="1">
    <location>
        <begin position="75"/>
        <end position="106"/>
    </location>
</feature>
<dbReference type="EMBL" id="MU865406">
    <property type="protein sequence ID" value="KAK4224029.1"/>
    <property type="molecule type" value="Genomic_DNA"/>
</dbReference>
<sequence length="1458" mass="162908">MGKRHAVDGGSNPTSAVTPSSRPACPFAKYEPQQYPKCKSIKLRTFADVRTHLQRCHKCPPYCEICNQIFEGNDGSEHRDEHIKSRQCELPNPEQSRQPPSGIDRDAIDRYFGSIDRKKPLDKKWYELWHLLFPGAPAPQSPYQDDPMLVSDQNHPSDWIENDVESFARDFRGLFEFEIASQTPLPDIRPSDHLSLCGEVEVIARETRQQYLLDLSHNDKLRHEHRYTSLFAIPNEDSIKLHDLLLRNLDVARSRFIVLQNNDLFRKVFSALLLKGRKVSQTHDGVSSDSSLNLPVIDTMNATLTDLPVYTEVARSAEWYGLDAMVDFEQYDNTMGFGADHLPIPIPEPTPALNAHRSSQGAEYAANYADTFQNFGSDVLYAETFQDSGYGSGAATTAILGDGSKVTRPQCQDDEDAGTAWSLGQTVRALNPDMYFASELCDQILGRNFSKAQLGGVLASLPELLWEFSYKIGYESETGRNRDIMKFVHSLAGEIVKRIEDILSDEEDVVGSASDKDKNMNMKEKMELWLTLNEQPQADQGHDYPDQDVQDTDDAPLVHPEDRAEPPLIGVFRDILSQSEAYEWLLSSITSDIRFGVPGSQNIRKEIHDNLIKLAGKSCRCYFKKIKAVFNVSWDYPSFYRLQQFTDTMQNILMHAITITGDLEGNQVQVTSCLEYMAQLWPQTGPRLLNFLGELFQNTISMGKPTHIYHHEGELSDNIQLVAHFDTACLSIQAFGDPFSIAELGTQLAWLGGALFPSTSAGPVSCHPSARFEVAQDADQDSPPAITCWIDYRTYIPEVQSDNSIPPGSCWRAVFGNISVVDGFPIPHRKRQNSGMEATVGIMAALTNVRKLVKFCGMTFIKGFSAMLTAVEVTADTVYWHLFFNKDGDHISYADPRVPLGSPDSDGRDVNIDDPNTRHILGWCVDIKNCTGSREANYSINASGLPPPGSSFVCDRITISGGKFVTVGASIAIGVKQKSLHSQFGTNYIAMLRFIRRRYFLIYDCRDRRAWLVDGASVLLHLVRASLEDILDDAVFRSILRFSKNDFKEYQGPHSGSDTAIDVLIKNRALGLYEGAETSTKETTQKQTTDPFSGSKEEEVVIKRKVDIFSFENAAMDIWERLDMIIGHYDDTSRKDGFGFQVKLSRYSRLQGFDFKDVAIGEATFGPKEIQLQTKGVGWDDFTKTINAITLFGSGFGELYKPAGLIQCRSCMFNSPVPKAKDYLAATVADIENILKGGSKNTVPWCLTGNIHWHTPDKVFEACKCPSTTRFSSPKYDRRVQVLFAKDNPKPGAFKSPTVLEPRGMLVFGKGGVESGNPEKEALEDQASGSSTFQDSGIEMSKSDSSQTPSTGLYSLENTKTIDLPSHTIRGNRLLVPRATPESGGLRARYQQQAISSSRSEDSQQESQEVLEGKASFEALQARINNKRDRDSDDSSEQQVQGWFKRHKGKGKEDGDYE</sequence>
<dbReference type="PANTHER" id="PTHR38166">
    <property type="entry name" value="C2H2-TYPE DOMAIN-CONTAINING PROTEIN-RELATED"/>
    <property type="match status" value="1"/>
</dbReference>
<feature type="region of interest" description="Disordered" evidence="1">
    <location>
        <begin position="1394"/>
        <end position="1458"/>
    </location>
</feature>
<evidence type="ECO:0008006" key="4">
    <source>
        <dbReference type="Google" id="ProtNLM"/>
    </source>
</evidence>
<name>A0AAN7GZA1_9PEZI</name>
<evidence type="ECO:0000256" key="1">
    <source>
        <dbReference type="SAM" id="MobiDB-lite"/>
    </source>
</evidence>
<accession>A0AAN7GZA1</accession>
<gene>
    <name evidence="2" type="ORF">QBC38DRAFT_34047</name>
</gene>
<protein>
    <recommendedName>
        <fullName evidence="4">C2H2-type domain-containing protein</fullName>
    </recommendedName>
</protein>
<feature type="compositionally biased region" description="Basic and acidic residues" evidence="1">
    <location>
        <begin position="75"/>
        <end position="87"/>
    </location>
</feature>
<evidence type="ECO:0000313" key="2">
    <source>
        <dbReference type="EMBL" id="KAK4224029.1"/>
    </source>
</evidence>
<feature type="region of interest" description="Disordered" evidence="1">
    <location>
        <begin position="537"/>
        <end position="556"/>
    </location>
</feature>